<dbReference type="InterPro" id="IPR024185">
    <property type="entry name" value="FTHF_cligase-like_sf"/>
</dbReference>
<dbReference type="GO" id="GO:0006089">
    <property type="term" value="P:lactate metabolic process"/>
    <property type="evidence" value="ECO:0007669"/>
    <property type="project" value="UniProtKB-UniRule"/>
</dbReference>
<dbReference type="EMBL" id="PIQO01000005">
    <property type="protein sequence ID" value="PKR85279.1"/>
    <property type="molecule type" value="Genomic_DNA"/>
</dbReference>
<feature type="binding site" evidence="8">
    <location>
        <position position="321"/>
    </location>
    <ligand>
        <name>[4Fe-4S] cluster</name>
        <dbReference type="ChEBI" id="CHEBI:49883"/>
        <label>1</label>
    </ligand>
</feature>
<dbReference type="SUPFAM" id="SSF46548">
    <property type="entry name" value="alpha-helical ferredoxin"/>
    <property type="match status" value="1"/>
</dbReference>
<dbReference type="InterPro" id="IPR037171">
    <property type="entry name" value="NagB/RpiA_transferase-like"/>
</dbReference>
<dbReference type="GO" id="GO:0051539">
    <property type="term" value="F:4 iron, 4 sulfur cluster binding"/>
    <property type="evidence" value="ECO:0007669"/>
    <property type="project" value="UniProtKB-KW"/>
</dbReference>
<evidence type="ECO:0000256" key="4">
    <source>
        <dbReference type="ARBA" id="ARBA00022737"/>
    </source>
</evidence>
<dbReference type="Pfam" id="PF02589">
    <property type="entry name" value="LUD_dom"/>
    <property type="match status" value="1"/>
</dbReference>
<keyword evidence="7 8" id="KW-0411">Iron-sulfur</keyword>
<comment type="caution">
    <text evidence="10">The sequence shown here is derived from an EMBL/GenBank/DDBJ whole genome shotgun (WGS) entry which is preliminary data.</text>
</comment>
<evidence type="ECO:0000313" key="10">
    <source>
        <dbReference type="EMBL" id="PKR85279.1"/>
    </source>
</evidence>
<dbReference type="InterPro" id="IPR017896">
    <property type="entry name" value="4Fe4S_Fe-S-bd"/>
</dbReference>
<feature type="binding site" evidence="8">
    <location>
        <position position="378"/>
    </location>
    <ligand>
        <name>[4Fe-4S] cluster</name>
        <dbReference type="ChEBI" id="CHEBI:49883"/>
        <label>1</label>
    </ligand>
</feature>
<dbReference type="PANTHER" id="PTHR47153:SF2">
    <property type="entry name" value="LACTATE UTILIZATION PROTEIN B"/>
    <property type="match status" value="1"/>
</dbReference>
<sequence>MEVCTLGIKISEKQFKSRLDEGLHDNFMRGAVRDAQERLQHNRGNAVEQLGSWEDWRTLGEEIRQNVLANLDYYLYQLSENVAKRGGHVFFAETAEEAREYIKNVVVKKNAKKIVKSKSMVTEEISLNECLEDAGCEVVETDLGEYILQIDDHDPPSHIVAPALHKNKQQIRDVFTEKIGYTKSEKPEELAAHAREMLRKEFLSADVGITGCNFAIAESGSISLVTNEGNARMVTTLPKTQITVMGMERIVPTYEEMEVLVSLLTRSAVGQRLTSYVTSLTGPRIEGEVDGPEEFHLVIVDNGRAEILGTEFQPVLQCIRCAACINVCPVYRHIGGHSYGSIYPGPIGAVLSPLLGGYDEYKELPYASSLCGACTDACPVKIPLHELLHKHRQVIVEREGKAPVSEKLMMKAFGMGAASSGLYGVGSKIASTAVKPFVKDNKITKGPGPLKAWTEIRDFPAPNKERFRDWFHNRKEGDD</sequence>
<feature type="domain" description="4Fe-4S ferredoxin-type" evidence="9">
    <location>
        <begin position="308"/>
        <end position="339"/>
    </location>
</feature>
<dbReference type="OrthoDB" id="9782337at2"/>
<keyword evidence="11" id="KW-1185">Reference proteome</keyword>
<proteinExistence type="inferred from homology"/>
<dbReference type="PROSITE" id="PS00198">
    <property type="entry name" value="4FE4S_FER_1"/>
    <property type="match status" value="1"/>
</dbReference>
<evidence type="ECO:0000256" key="8">
    <source>
        <dbReference type="HAMAP-Rule" id="MF_02103"/>
    </source>
</evidence>
<reference evidence="10 11" key="1">
    <citation type="submission" date="2017-11" db="EMBL/GenBank/DDBJ databases">
        <title>Bacillus camelliae sp. nov., isolated from pu'er tea.</title>
        <authorList>
            <person name="Niu L."/>
        </authorList>
    </citation>
    <scope>NUCLEOTIDE SEQUENCE [LARGE SCALE GENOMIC DNA]</scope>
    <source>
        <strain evidence="10 11">7578-1</strain>
    </source>
</reference>
<keyword evidence="1 8" id="KW-0813">Transport</keyword>
<comment type="similarity">
    <text evidence="8">Belongs to the LutB/YkgF family.</text>
</comment>
<feature type="binding site" evidence="8">
    <location>
        <position position="328"/>
    </location>
    <ligand>
        <name>[4Fe-4S] cluster</name>
        <dbReference type="ChEBI" id="CHEBI:49883"/>
        <label>2</label>
    </ligand>
</feature>
<keyword evidence="5 8" id="KW-0249">Electron transport</keyword>
<evidence type="ECO:0000256" key="6">
    <source>
        <dbReference type="ARBA" id="ARBA00023004"/>
    </source>
</evidence>
<dbReference type="InterPro" id="IPR024569">
    <property type="entry name" value="LutB_C"/>
</dbReference>
<keyword evidence="4 8" id="KW-0677">Repeat</keyword>
<dbReference type="PANTHER" id="PTHR47153">
    <property type="entry name" value="LACTATE UTILIZATION PROTEIN B"/>
    <property type="match status" value="1"/>
</dbReference>
<dbReference type="Pfam" id="PF13183">
    <property type="entry name" value="Fer4_8"/>
    <property type="match status" value="1"/>
</dbReference>
<evidence type="ECO:0000256" key="1">
    <source>
        <dbReference type="ARBA" id="ARBA00022448"/>
    </source>
</evidence>
<evidence type="ECO:0000256" key="5">
    <source>
        <dbReference type="ARBA" id="ARBA00022982"/>
    </source>
</evidence>
<dbReference type="InterPro" id="IPR009051">
    <property type="entry name" value="Helical_ferredxn"/>
</dbReference>
<dbReference type="Pfam" id="PF11870">
    <property type="entry name" value="LutB_C"/>
    <property type="match status" value="1"/>
</dbReference>
<keyword evidence="2 8" id="KW-0004">4Fe-4S</keyword>
<gene>
    <name evidence="8" type="primary">lutB</name>
    <name evidence="10" type="ORF">CWO92_08765</name>
</gene>
<feature type="binding site" evidence="8">
    <location>
        <position position="324"/>
    </location>
    <ligand>
        <name>[4Fe-4S] cluster</name>
        <dbReference type="ChEBI" id="CHEBI:49883"/>
        <label>1</label>
    </ligand>
</feature>
<dbReference type="InterPro" id="IPR003741">
    <property type="entry name" value="LUD_dom"/>
</dbReference>
<dbReference type="Gene3D" id="1.10.1060.10">
    <property type="entry name" value="Alpha-helical ferredoxin"/>
    <property type="match status" value="1"/>
</dbReference>
<keyword evidence="6 8" id="KW-0408">Iron</keyword>
<protein>
    <recommendedName>
        <fullName evidence="8">Lactate utilization protein B</fullName>
    </recommendedName>
</protein>
<evidence type="ECO:0000313" key="11">
    <source>
        <dbReference type="Proteomes" id="UP000233440"/>
    </source>
</evidence>
<dbReference type="InterPro" id="IPR022825">
    <property type="entry name" value="LutB"/>
</dbReference>
<keyword evidence="3 8" id="KW-0479">Metal-binding</keyword>
<organism evidence="10 11">
    <name type="scientific">Heyndrickxia camelliae</name>
    <dbReference type="NCBI Taxonomy" id="1707093"/>
    <lineage>
        <taxon>Bacteria</taxon>
        <taxon>Bacillati</taxon>
        <taxon>Bacillota</taxon>
        <taxon>Bacilli</taxon>
        <taxon>Bacillales</taxon>
        <taxon>Bacillaceae</taxon>
        <taxon>Heyndrickxia</taxon>
    </lineage>
</organism>
<evidence type="ECO:0000256" key="3">
    <source>
        <dbReference type="ARBA" id="ARBA00022723"/>
    </source>
</evidence>
<dbReference type="SUPFAM" id="SSF100950">
    <property type="entry name" value="NagB/RpiA/CoA transferase-like"/>
    <property type="match status" value="1"/>
</dbReference>
<dbReference type="Proteomes" id="UP000233440">
    <property type="component" value="Unassembled WGS sequence"/>
</dbReference>
<comment type="function">
    <text evidence="8">Is involved in L-lactate degradation and allows cells to grow with lactate as the sole carbon source. Has probably a role as an electron transporter during oxidation of L-lactate.</text>
</comment>
<feature type="binding site" evidence="8">
    <location>
        <position position="374"/>
    </location>
    <ligand>
        <name>[4Fe-4S] cluster</name>
        <dbReference type="ChEBI" id="CHEBI:49883"/>
        <label>2</label>
    </ligand>
</feature>
<dbReference type="GO" id="GO:0046872">
    <property type="term" value="F:metal ion binding"/>
    <property type="evidence" value="ECO:0007669"/>
    <property type="project" value="UniProtKB-KW"/>
</dbReference>
<dbReference type="HAMAP" id="MF_02103">
    <property type="entry name" value="LutB"/>
    <property type="match status" value="1"/>
</dbReference>
<dbReference type="InterPro" id="IPR017900">
    <property type="entry name" value="4Fe4S_Fe_S_CS"/>
</dbReference>
<feature type="binding site" evidence="8">
    <location>
        <position position="318"/>
    </location>
    <ligand>
        <name>[4Fe-4S] cluster</name>
        <dbReference type="ChEBI" id="CHEBI:49883"/>
        <label>1</label>
    </ligand>
</feature>
<dbReference type="PROSITE" id="PS51379">
    <property type="entry name" value="4FE4S_FER_2"/>
    <property type="match status" value="1"/>
</dbReference>
<evidence type="ECO:0000256" key="2">
    <source>
        <dbReference type="ARBA" id="ARBA00022485"/>
    </source>
</evidence>
<name>A0A2N3LL69_9BACI</name>
<dbReference type="Gene3D" id="3.40.50.10420">
    <property type="entry name" value="NagB/RpiA/CoA transferase-like"/>
    <property type="match status" value="1"/>
</dbReference>
<feature type="binding site" evidence="8">
    <location>
        <position position="371"/>
    </location>
    <ligand>
        <name>[4Fe-4S] cluster</name>
        <dbReference type="ChEBI" id="CHEBI:49883"/>
        <label>2</label>
    </ligand>
</feature>
<dbReference type="AlphaFoldDB" id="A0A2N3LL69"/>
<dbReference type="InterPro" id="IPR004452">
    <property type="entry name" value="LutB/LldF"/>
</dbReference>
<evidence type="ECO:0000259" key="9">
    <source>
        <dbReference type="PROSITE" id="PS51379"/>
    </source>
</evidence>
<accession>A0A2N3LL69</accession>
<evidence type="ECO:0000256" key="7">
    <source>
        <dbReference type="ARBA" id="ARBA00023014"/>
    </source>
</evidence>
<dbReference type="NCBIfam" id="TIGR00273">
    <property type="entry name" value="LutB/LldF family L-lactate oxidation iron-sulfur protein"/>
    <property type="match status" value="1"/>
</dbReference>